<feature type="region of interest" description="Disordered" evidence="1">
    <location>
        <begin position="68"/>
        <end position="89"/>
    </location>
</feature>
<feature type="compositionally biased region" description="Low complexity" evidence="1">
    <location>
        <begin position="1"/>
        <end position="22"/>
    </location>
</feature>
<protein>
    <submittedName>
        <fullName evidence="2">Uncharacterized protein</fullName>
    </submittedName>
</protein>
<organism evidence="2 3">
    <name type="scientific">Phialemonium thermophilum</name>
    <dbReference type="NCBI Taxonomy" id="223376"/>
    <lineage>
        <taxon>Eukaryota</taxon>
        <taxon>Fungi</taxon>
        <taxon>Dikarya</taxon>
        <taxon>Ascomycota</taxon>
        <taxon>Pezizomycotina</taxon>
        <taxon>Sordariomycetes</taxon>
        <taxon>Sordariomycetidae</taxon>
        <taxon>Cephalothecales</taxon>
        <taxon>Cephalothecaceae</taxon>
        <taxon>Phialemonium</taxon>
    </lineage>
</organism>
<name>A0ABR3WHA6_9PEZI</name>
<sequence>MKQPAQSRPPSSSRSIAQSVQVGLSVDDPRAGPTPRRRFFRPPLFDTQNPARSCGPGSCILNKQLATPTHPHNRHTQHDTHTTTHTHRLPRRTAQIHTSQLRRTRIRRKGSSLLASGKNCFLSFWPIRRLWKGTPYIETYLFSEPALNPQQLS</sequence>
<feature type="region of interest" description="Disordered" evidence="1">
    <location>
        <begin position="1"/>
        <end position="47"/>
    </location>
</feature>
<accession>A0ABR3WHA6</accession>
<proteinExistence type="predicted"/>
<dbReference type="EMBL" id="JAZHXJ010000408">
    <property type="protein sequence ID" value="KAL1861764.1"/>
    <property type="molecule type" value="Genomic_DNA"/>
</dbReference>
<evidence type="ECO:0000313" key="2">
    <source>
        <dbReference type="EMBL" id="KAL1861764.1"/>
    </source>
</evidence>
<reference evidence="2 3" key="1">
    <citation type="journal article" date="2024" name="Commun. Biol.">
        <title>Comparative genomic analysis of thermophilic fungi reveals convergent evolutionary adaptations and gene losses.</title>
        <authorList>
            <person name="Steindorff A.S."/>
            <person name="Aguilar-Pontes M.V."/>
            <person name="Robinson A.J."/>
            <person name="Andreopoulos B."/>
            <person name="LaButti K."/>
            <person name="Kuo A."/>
            <person name="Mondo S."/>
            <person name="Riley R."/>
            <person name="Otillar R."/>
            <person name="Haridas S."/>
            <person name="Lipzen A."/>
            <person name="Grimwood J."/>
            <person name="Schmutz J."/>
            <person name="Clum A."/>
            <person name="Reid I.D."/>
            <person name="Moisan M.C."/>
            <person name="Butler G."/>
            <person name="Nguyen T.T.M."/>
            <person name="Dewar K."/>
            <person name="Conant G."/>
            <person name="Drula E."/>
            <person name="Henrissat B."/>
            <person name="Hansel C."/>
            <person name="Singer S."/>
            <person name="Hutchinson M.I."/>
            <person name="de Vries R.P."/>
            <person name="Natvig D.O."/>
            <person name="Powell A.J."/>
            <person name="Tsang A."/>
            <person name="Grigoriev I.V."/>
        </authorList>
    </citation>
    <scope>NUCLEOTIDE SEQUENCE [LARGE SCALE GENOMIC DNA]</scope>
    <source>
        <strain evidence="2 3">ATCC 24622</strain>
    </source>
</reference>
<dbReference type="Proteomes" id="UP001586593">
    <property type="component" value="Unassembled WGS sequence"/>
</dbReference>
<evidence type="ECO:0000313" key="3">
    <source>
        <dbReference type="Proteomes" id="UP001586593"/>
    </source>
</evidence>
<evidence type="ECO:0000256" key="1">
    <source>
        <dbReference type="SAM" id="MobiDB-lite"/>
    </source>
</evidence>
<gene>
    <name evidence="2" type="ORF">VTK73DRAFT_6926</name>
</gene>
<comment type="caution">
    <text evidence="2">The sequence shown here is derived from an EMBL/GenBank/DDBJ whole genome shotgun (WGS) entry which is preliminary data.</text>
</comment>
<keyword evidence="3" id="KW-1185">Reference proteome</keyword>